<dbReference type="RefSeq" id="WP_113918408.1">
    <property type="nucleotide sequence ID" value="NZ_QNSE01000019.1"/>
</dbReference>
<evidence type="ECO:0000256" key="4">
    <source>
        <dbReference type="ARBA" id="ARBA00022475"/>
    </source>
</evidence>
<dbReference type="PROSITE" id="PS50928">
    <property type="entry name" value="ABC_TM1"/>
    <property type="match status" value="1"/>
</dbReference>
<feature type="transmembrane region" description="Helical" evidence="8">
    <location>
        <begin position="233"/>
        <end position="255"/>
    </location>
</feature>
<evidence type="ECO:0000256" key="1">
    <source>
        <dbReference type="ARBA" id="ARBA00004651"/>
    </source>
</evidence>
<evidence type="ECO:0000256" key="5">
    <source>
        <dbReference type="ARBA" id="ARBA00022692"/>
    </source>
</evidence>
<gene>
    <name evidence="10" type="ORF">DFP80_11937</name>
</gene>
<evidence type="ECO:0000256" key="3">
    <source>
        <dbReference type="ARBA" id="ARBA00022448"/>
    </source>
</evidence>
<feature type="transmembrane region" description="Helical" evidence="8">
    <location>
        <begin position="135"/>
        <end position="155"/>
    </location>
</feature>
<dbReference type="InterPro" id="IPR000515">
    <property type="entry name" value="MetI-like"/>
</dbReference>
<keyword evidence="6 8" id="KW-1133">Transmembrane helix</keyword>
<evidence type="ECO:0000256" key="7">
    <source>
        <dbReference type="ARBA" id="ARBA00023136"/>
    </source>
</evidence>
<evidence type="ECO:0000313" key="10">
    <source>
        <dbReference type="EMBL" id="RBP78540.1"/>
    </source>
</evidence>
<evidence type="ECO:0000256" key="8">
    <source>
        <dbReference type="RuleBase" id="RU363032"/>
    </source>
</evidence>
<dbReference type="PANTHER" id="PTHR43848:SF2">
    <property type="entry name" value="PUTRESCINE TRANSPORT SYSTEM PERMEASE PROTEIN POTI"/>
    <property type="match status" value="1"/>
</dbReference>
<dbReference type="Gene3D" id="1.10.3720.10">
    <property type="entry name" value="MetI-like"/>
    <property type="match status" value="1"/>
</dbReference>
<keyword evidence="7 8" id="KW-0472">Membrane</keyword>
<organism evidence="10 11">
    <name type="scientific">Marinomonas rhizomae</name>
    <dbReference type="NCBI Taxonomy" id="491948"/>
    <lineage>
        <taxon>Bacteria</taxon>
        <taxon>Pseudomonadati</taxon>
        <taxon>Pseudomonadota</taxon>
        <taxon>Gammaproteobacteria</taxon>
        <taxon>Oceanospirillales</taxon>
        <taxon>Oceanospirillaceae</taxon>
        <taxon>Marinomonas</taxon>
    </lineage>
</organism>
<dbReference type="PANTHER" id="PTHR43848">
    <property type="entry name" value="PUTRESCINE TRANSPORT SYSTEM PERMEASE PROTEIN POTI"/>
    <property type="match status" value="1"/>
</dbReference>
<keyword evidence="5 8" id="KW-0812">Transmembrane</keyword>
<dbReference type="InterPro" id="IPR035906">
    <property type="entry name" value="MetI-like_sf"/>
</dbReference>
<feature type="transmembrane region" description="Helical" evidence="8">
    <location>
        <begin position="64"/>
        <end position="88"/>
    </location>
</feature>
<dbReference type="Proteomes" id="UP000252792">
    <property type="component" value="Unassembled WGS sequence"/>
</dbReference>
<feature type="transmembrane region" description="Helical" evidence="8">
    <location>
        <begin position="176"/>
        <end position="199"/>
    </location>
</feature>
<protein>
    <submittedName>
        <fullName evidence="10">Spermidine/putrescine transport system permease protein</fullName>
    </submittedName>
</protein>
<dbReference type="GO" id="GO:0005886">
    <property type="term" value="C:plasma membrane"/>
    <property type="evidence" value="ECO:0007669"/>
    <property type="project" value="UniProtKB-SubCell"/>
</dbReference>
<dbReference type="AlphaFoldDB" id="A0A366IWM1"/>
<dbReference type="EMBL" id="QNSE01000019">
    <property type="protein sequence ID" value="RBP78540.1"/>
    <property type="molecule type" value="Genomic_DNA"/>
</dbReference>
<evidence type="ECO:0000256" key="6">
    <source>
        <dbReference type="ARBA" id="ARBA00022989"/>
    </source>
</evidence>
<name>A0A366IWM1_9GAMM</name>
<proteinExistence type="inferred from homology"/>
<dbReference type="SUPFAM" id="SSF161098">
    <property type="entry name" value="MetI-like"/>
    <property type="match status" value="1"/>
</dbReference>
<keyword evidence="4" id="KW-1003">Cell membrane</keyword>
<dbReference type="OrthoDB" id="9815533at2"/>
<reference evidence="10 11" key="1">
    <citation type="submission" date="2018-06" db="EMBL/GenBank/DDBJ databases">
        <title>Genomic Encyclopedia of Type Strains, Phase III (KMG-III): the genomes of soil and plant-associated and newly described type strains.</title>
        <authorList>
            <person name="Whitman W."/>
        </authorList>
    </citation>
    <scope>NUCLEOTIDE SEQUENCE [LARGE SCALE GENOMIC DNA]</scope>
    <source>
        <strain evidence="10 11">CECT 7377</strain>
    </source>
</reference>
<comment type="similarity">
    <text evidence="2">Belongs to the binding-protein-dependent transport system permease family. CysTW subfamily.</text>
</comment>
<evidence type="ECO:0000313" key="11">
    <source>
        <dbReference type="Proteomes" id="UP000252792"/>
    </source>
</evidence>
<comment type="caution">
    <text evidence="10">The sequence shown here is derived from an EMBL/GenBank/DDBJ whole genome shotgun (WGS) entry which is preliminary data.</text>
</comment>
<keyword evidence="11" id="KW-1185">Reference proteome</keyword>
<dbReference type="InterPro" id="IPR051789">
    <property type="entry name" value="Bact_Polyamine_Transport"/>
</dbReference>
<keyword evidence="3 8" id="KW-0813">Transport</keyword>
<accession>A0A366IWM1</accession>
<dbReference type="Pfam" id="PF00528">
    <property type="entry name" value="BPD_transp_1"/>
    <property type="match status" value="1"/>
</dbReference>
<dbReference type="GO" id="GO:0055085">
    <property type="term" value="P:transmembrane transport"/>
    <property type="evidence" value="ECO:0007669"/>
    <property type="project" value="InterPro"/>
</dbReference>
<sequence>MQARCIYFLERLYLLIIFGFIATPITMIVLFSFNKDRFPGFPWSGFSLRWYEAILNEPMVIESAINSITVGLSTALGATIIGFLAAYVDYRYKFRGKTALNLIVAIPPAIPPTVMGIALLAFFARIGLFGELKAIAIAHIAIASSFAMALISLRLKELDTSIESAAWNLGASRLQGIVFVILPHCRTAILAAFFLSFAVSFDEFMIAWFVGGLNETLPVRILNLLQGQVSPRINAIGTLVFALTFSLVASTLWLMKKKQPTT</sequence>
<evidence type="ECO:0000256" key="2">
    <source>
        <dbReference type="ARBA" id="ARBA00007069"/>
    </source>
</evidence>
<dbReference type="CDD" id="cd06261">
    <property type="entry name" value="TM_PBP2"/>
    <property type="match status" value="1"/>
</dbReference>
<feature type="transmembrane region" description="Helical" evidence="8">
    <location>
        <begin position="12"/>
        <end position="33"/>
    </location>
</feature>
<evidence type="ECO:0000259" key="9">
    <source>
        <dbReference type="PROSITE" id="PS50928"/>
    </source>
</evidence>
<feature type="domain" description="ABC transmembrane type-1" evidence="9">
    <location>
        <begin position="64"/>
        <end position="251"/>
    </location>
</feature>
<comment type="subcellular location">
    <subcellularLocation>
        <location evidence="1 8">Cell membrane</location>
        <topology evidence="1 8">Multi-pass membrane protein</topology>
    </subcellularLocation>
</comment>
<feature type="transmembrane region" description="Helical" evidence="8">
    <location>
        <begin position="100"/>
        <end position="123"/>
    </location>
</feature>